<evidence type="ECO:0000259" key="2">
    <source>
        <dbReference type="Pfam" id="PF02720"/>
    </source>
</evidence>
<dbReference type="EMBL" id="JANDBD010000008">
    <property type="protein sequence ID" value="MCP9274331.1"/>
    <property type="molecule type" value="Genomic_DNA"/>
</dbReference>
<dbReference type="RefSeq" id="WP_255061822.1">
    <property type="nucleotide sequence ID" value="NZ_JANDBD010000008.1"/>
</dbReference>
<name>A0ABT1M589_9MYCO</name>
<feature type="domain" description="DUF222" evidence="2">
    <location>
        <begin position="35"/>
        <end position="390"/>
    </location>
</feature>
<evidence type="ECO:0000313" key="3">
    <source>
        <dbReference type="EMBL" id="MCP9274331.1"/>
    </source>
</evidence>
<keyword evidence="4" id="KW-1185">Reference proteome</keyword>
<dbReference type="Pfam" id="PF02720">
    <property type="entry name" value="DUF222"/>
    <property type="match status" value="1"/>
</dbReference>
<gene>
    <name evidence="3" type="ORF">NM203_19255</name>
</gene>
<feature type="region of interest" description="Disordered" evidence="1">
    <location>
        <begin position="228"/>
        <end position="277"/>
    </location>
</feature>
<comment type="caution">
    <text evidence="3">The sequence shown here is derived from an EMBL/GenBank/DDBJ whole genome shotgun (WGS) entry which is preliminary data.</text>
</comment>
<protein>
    <submittedName>
        <fullName evidence="3">HNH endonuclease</fullName>
    </submittedName>
</protein>
<keyword evidence="3" id="KW-0540">Nuclease</keyword>
<sequence>MGLPLADAVAAYNTGVDALLAADVDTPSHHDLVAAFAAIETGSRRVPMAGYAIVARLDREADARALGATSLWQLLKLRTRMSKGQAVTRIARARALIGSRTMQGEVLAPEWEHTAAALSRGTIGDEHVEVIRKFFTALPSRVDPLTRAQAEQTLAEVATRLDPSGLTTAAIHLLALLHPDGEAPVEEVARKVGLTLGNQQPDGTSYLSGWISPKLRALIEPVAAKFAERNRHSTPDDETVEDRTLVDQESAPATASTDEVAAEDNPFSAHPDDPPLPRPEPVLDHQWRTKSQHLHDAVGAAFDLLLRSGTLGRLNGLPTTVVVTTTLQELLRGAGYAVTGGGSRLPMRDLIAQAANAYHYLAVFDDHTGQALYLGRTQRCATGAQKLMLFGRERGCTCPGCTVDFYRAQAHHGVADWKNDGQTNIDDLTLACTLGNQMIEDTGWVTRKRPDGRFEWIDPVTGRAHLNELHHPERLLTPEEDDDPP</sequence>
<proteinExistence type="predicted"/>
<dbReference type="Proteomes" id="UP001651690">
    <property type="component" value="Unassembled WGS sequence"/>
</dbReference>
<accession>A0ABT1M589</accession>
<feature type="compositionally biased region" description="Basic and acidic residues" evidence="1">
    <location>
        <begin position="228"/>
        <end position="246"/>
    </location>
</feature>
<dbReference type="CDD" id="cd00085">
    <property type="entry name" value="HNHc"/>
    <property type="match status" value="1"/>
</dbReference>
<dbReference type="InterPro" id="IPR003870">
    <property type="entry name" value="DUF222"/>
</dbReference>
<reference evidence="3 4" key="1">
    <citation type="submission" date="2022-06" db="EMBL/GenBank/DDBJ databases">
        <title>Mycolicibacterium sp. CAU 1645 isolated from seawater.</title>
        <authorList>
            <person name="Kim W."/>
        </authorList>
    </citation>
    <scope>NUCLEOTIDE SEQUENCE [LARGE SCALE GENOMIC DNA]</scope>
    <source>
        <strain evidence="3 4">CAU 1645</strain>
    </source>
</reference>
<keyword evidence="3" id="KW-0378">Hydrolase</keyword>
<keyword evidence="3" id="KW-0255">Endonuclease</keyword>
<evidence type="ECO:0000313" key="4">
    <source>
        <dbReference type="Proteomes" id="UP001651690"/>
    </source>
</evidence>
<organism evidence="3 4">
    <name type="scientific">Mycolicibacterium arenosum</name>
    <dbReference type="NCBI Taxonomy" id="2952157"/>
    <lineage>
        <taxon>Bacteria</taxon>
        <taxon>Bacillati</taxon>
        <taxon>Actinomycetota</taxon>
        <taxon>Actinomycetes</taxon>
        <taxon>Mycobacteriales</taxon>
        <taxon>Mycobacteriaceae</taxon>
        <taxon>Mycolicibacterium</taxon>
    </lineage>
</organism>
<dbReference type="GO" id="GO:0004519">
    <property type="term" value="F:endonuclease activity"/>
    <property type="evidence" value="ECO:0007669"/>
    <property type="project" value="UniProtKB-KW"/>
</dbReference>
<dbReference type="InterPro" id="IPR003615">
    <property type="entry name" value="HNH_nuc"/>
</dbReference>
<evidence type="ECO:0000256" key="1">
    <source>
        <dbReference type="SAM" id="MobiDB-lite"/>
    </source>
</evidence>